<organism evidence="3 4">
    <name type="scientific">Chryseobacterium aquaeductus</name>
    <dbReference type="NCBI Taxonomy" id="2675056"/>
    <lineage>
        <taxon>Bacteria</taxon>
        <taxon>Pseudomonadati</taxon>
        <taxon>Bacteroidota</taxon>
        <taxon>Flavobacteriia</taxon>
        <taxon>Flavobacteriales</taxon>
        <taxon>Weeksellaceae</taxon>
        <taxon>Chryseobacterium group</taxon>
        <taxon>Chryseobacterium</taxon>
    </lineage>
</organism>
<sequence length="186" mass="21445">MVNNGSSKKEFYFMNNKKLKIFAVVIPILFIGLMIYLFTNFQNKKTKVEVLQTIPTFSATDINGKSVTQNNISKGNKLLVYFDTNCEFCHAEMEALSKINYLHKDVQWVMFSSQSIEEIRKFATKYSLQNAENIQWCTDPKAEVYSKFAMKGIPYFLGYNSENKLVHRSTGAINIEKVLASFDEKK</sequence>
<proteinExistence type="predicted"/>
<name>A0A9N8MGB3_9FLAO</name>
<dbReference type="PROSITE" id="PS51352">
    <property type="entry name" value="THIOREDOXIN_2"/>
    <property type="match status" value="1"/>
</dbReference>
<evidence type="ECO:0000313" key="4">
    <source>
        <dbReference type="Proteomes" id="UP000662618"/>
    </source>
</evidence>
<dbReference type="Gene3D" id="3.40.30.10">
    <property type="entry name" value="Glutaredoxin"/>
    <property type="match status" value="1"/>
</dbReference>
<keyword evidence="1" id="KW-1133">Transmembrane helix</keyword>
<evidence type="ECO:0000259" key="2">
    <source>
        <dbReference type="PROSITE" id="PS51352"/>
    </source>
</evidence>
<comment type="caution">
    <text evidence="3">The sequence shown here is derived from an EMBL/GenBank/DDBJ whole genome shotgun (WGS) entry which is preliminary data.</text>
</comment>
<evidence type="ECO:0000313" key="3">
    <source>
        <dbReference type="EMBL" id="CAD7809283.1"/>
    </source>
</evidence>
<gene>
    <name evidence="3" type="primary">resA_3</name>
    <name evidence="3" type="ORF">CHRY9390_01972</name>
</gene>
<reference evidence="3" key="1">
    <citation type="submission" date="2020-12" db="EMBL/GenBank/DDBJ databases">
        <authorList>
            <person name="Rodrigo-Torres L."/>
            <person name="Arahal R. D."/>
            <person name="Lucena T."/>
        </authorList>
    </citation>
    <scope>NUCLEOTIDE SEQUENCE</scope>
    <source>
        <strain evidence="3">CECT 9390</strain>
    </source>
</reference>
<dbReference type="InterPro" id="IPR013766">
    <property type="entry name" value="Thioredoxin_domain"/>
</dbReference>
<dbReference type="PANTHER" id="PTHR42852:SF13">
    <property type="entry name" value="PROTEIN DIPZ"/>
    <property type="match status" value="1"/>
</dbReference>
<dbReference type="InterPro" id="IPR050553">
    <property type="entry name" value="Thioredoxin_ResA/DsbE_sf"/>
</dbReference>
<feature type="domain" description="Thioredoxin" evidence="2">
    <location>
        <begin position="48"/>
        <end position="186"/>
    </location>
</feature>
<dbReference type="PANTHER" id="PTHR42852">
    <property type="entry name" value="THIOL:DISULFIDE INTERCHANGE PROTEIN DSBE"/>
    <property type="match status" value="1"/>
</dbReference>
<protein>
    <submittedName>
        <fullName evidence="3">Thiol-disulfide oxidoreductase ResA</fullName>
    </submittedName>
</protein>
<dbReference type="GO" id="GO:0016491">
    <property type="term" value="F:oxidoreductase activity"/>
    <property type="evidence" value="ECO:0007669"/>
    <property type="project" value="InterPro"/>
</dbReference>
<dbReference type="InterPro" id="IPR036249">
    <property type="entry name" value="Thioredoxin-like_sf"/>
</dbReference>
<dbReference type="Proteomes" id="UP000662618">
    <property type="component" value="Unassembled WGS sequence"/>
</dbReference>
<accession>A0A9N8MGB3</accession>
<dbReference type="SUPFAM" id="SSF52833">
    <property type="entry name" value="Thioredoxin-like"/>
    <property type="match status" value="1"/>
</dbReference>
<evidence type="ECO:0000256" key="1">
    <source>
        <dbReference type="SAM" id="Phobius"/>
    </source>
</evidence>
<dbReference type="AlphaFoldDB" id="A0A9N8MGB3"/>
<dbReference type="GO" id="GO:0016209">
    <property type="term" value="F:antioxidant activity"/>
    <property type="evidence" value="ECO:0007669"/>
    <property type="project" value="InterPro"/>
</dbReference>
<keyword evidence="4" id="KW-1185">Reference proteome</keyword>
<dbReference type="EMBL" id="CAJIMS010000001">
    <property type="protein sequence ID" value="CAD7809283.1"/>
    <property type="molecule type" value="Genomic_DNA"/>
</dbReference>
<feature type="transmembrane region" description="Helical" evidence="1">
    <location>
        <begin position="21"/>
        <end position="39"/>
    </location>
</feature>
<dbReference type="InterPro" id="IPR000866">
    <property type="entry name" value="AhpC/TSA"/>
</dbReference>
<keyword evidence="1" id="KW-0812">Transmembrane</keyword>
<dbReference type="Pfam" id="PF00578">
    <property type="entry name" value="AhpC-TSA"/>
    <property type="match status" value="1"/>
</dbReference>
<keyword evidence="1" id="KW-0472">Membrane</keyword>